<protein>
    <recommendedName>
        <fullName evidence="6">Carboxylesterase type B domain-containing protein</fullName>
    </recommendedName>
</protein>
<keyword evidence="3" id="KW-0378">Hydrolase</keyword>
<evidence type="ECO:0000256" key="2">
    <source>
        <dbReference type="ARBA" id="ARBA00022487"/>
    </source>
</evidence>
<dbReference type="EMBL" id="BGPR01043301">
    <property type="protein sequence ID" value="GBO19881.1"/>
    <property type="molecule type" value="Genomic_DNA"/>
</dbReference>
<dbReference type="SUPFAM" id="SSF53474">
    <property type="entry name" value="alpha/beta-Hydrolases"/>
    <property type="match status" value="1"/>
</dbReference>
<accession>A0A4Y2V5Q0</accession>
<dbReference type="PROSITE" id="PS00941">
    <property type="entry name" value="CARBOXYLESTERASE_B_2"/>
    <property type="match status" value="1"/>
</dbReference>
<dbReference type="InterPro" id="IPR019819">
    <property type="entry name" value="Carboxylesterase_B_CS"/>
</dbReference>
<dbReference type="PANTHER" id="PTHR43918">
    <property type="entry name" value="ACETYLCHOLINESTERASE"/>
    <property type="match status" value="1"/>
</dbReference>
<dbReference type="InterPro" id="IPR050654">
    <property type="entry name" value="AChE-related_enzymes"/>
</dbReference>
<dbReference type="Pfam" id="PF00135">
    <property type="entry name" value="COesterase"/>
    <property type="match status" value="1"/>
</dbReference>
<dbReference type="GO" id="GO:0006581">
    <property type="term" value="P:acetylcholine catabolic process"/>
    <property type="evidence" value="ECO:0007669"/>
    <property type="project" value="TreeGrafter"/>
</dbReference>
<evidence type="ECO:0000256" key="4">
    <source>
        <dbReference type="ARBA" id="ARBA00023180"/>
    </source>
</evidence>
<keyword evidence="4" id="KW-0325">Glycoprotein</keyword>
<dbReference type="Gene3D" id="3.40.50.1820">
    <property type="entry name" value="alpha/beta hydrolase"/>
    <property type="match status" value="1"/>
</dbReference>
<feature type="transmembrane region" description="Helical" evidence="5">
    <location>
        <begin position="67"/>
        <end position="88"/>
    </location>
</feature>
<keyword evidence="5" id="KW-0812">Transmembrane</keyword>
<evidence type="ECO:0000256" key="3">
    <source>
        <dbReference type="ARBA" id="ARBA00022801"/>
    </source>
</evidence>
<keyword evidence="2" id="KW-0719">Serine esterase</keyword>
<feature type="domain" description="Carboxylesterase type B" evidence="6">
    <location>
        <begin position="105"/>
        <end position="227"/>
    </location>
</feature>
<keyword evidence="8" id="KW-1185">Reference proteome</keyword>
<dbReference type="InterPro" id="IPR029058">
    <property type="entry name" value="AB_hydrolase_fold"/>
</dbReference>
<comment type="caution">
    <text evidence="7">The sequence shown here is derived from an EMBL/GenBank/DDBJ whole genome shotgun (WGS) entry which is preliminary data.</text>
</comment>
<evidence type="ECO:0000313" key="7">
    <source>
        <dbReference type="EMBL" id="GBO19881.1"/>
    </source>
</evidence>
<proteinExistence type="inferred from homology"/>
<dbReference type="Proteomes" id="UP000499080">
    <property type="component" value="Unassembled WGS sequence"/>
</dbReference>
<dbReference type="GO" id="GO:0005886">
    <property type="term" value="C:plasma membrane"/>
    <property type="evidence" value="ECO:0007669"/>
    <property type="project" value="TreeGrafter"/>
</dbReference>
<evidence type="ECO:0000256" key="1">
    <source>
        <dbReference type="ARBA" id="ARBA00005964"/>
    </source>
</evidence>
<name>A0A4Y2V5Q0_ARAVE</name>
<organism evidence="7 8">
    <name type="scientific">Araneus ventricosus</name>
    <name type="common">Orbweaver spider</name>
    <name type="synonym">Epeira ventricosa</name>
    <dbReference type="NCBI Taxonomy" id="182803"/>
    <lineage>
        <taxon>Eukaryota</taxon>
        <taxon>Metazoa</taxon>
        <taxon>Ecdysozoa</taxon>
        <taxon>Arthropoda</taxon>
        <taxon>Chelicerata</taxon>
        <taxon>Arachnida</taxon>
        <taxon>Araneae</taxon>
        <taxon>Araneomorphae</taxon>
        <taxon>Entelegynae</taxon>
        <taxon>Araneoidea</taxon>
        <taxon>Araneidae</taxon>
        <taxon>Araneus</taxon>
    </lineage>
</organism>
<evidence type="ECO:0000313" key="8">
    <source>
        <dbReference type="Proteomes" id="UP000499080"/>
    </source>
</evidence>
<evidence type="ECO:0000256" key="5">
    <source>
        <dbReference type="SAM" id="Phobius"/>
    </source>
</evidence>
<dbReference type="PANTHER" id="PTHR43918:SF4">
    <property type="entry name" value="CARBOXYLIC ESTER HYDROLASE"/>
    <property type="match status" value="1"/>
</dbReference>
<dbReference type="GO" id="GO:0003990">
    <property type="term" value="F:acetylcholinesterase activity"/>
    <property type="evidence" value="ECO:0007669"/>
    <property type="project" value="TreeGrafter"/>
</dbReference>
<reference evidence="7 8" key="1">
    <citation type="journal article" date="2019" name="Sci. Rep.">
        <title>Orb-weaving spider Araneus ventricosus genome elucidates the spidroin gene catalogue.</title>
        <authorList>
            <person name="Kono N."/>
            <person name="Nakamura H."/>
            <person name="Ohtoshi R."/>
            <person name="Moran D.A.P."/>
            <person name="Shinohara A."/>
            <person name="Yoshida Y."/>
            <person name="Fujiwara M."/>
            <person name="Mori M."/>
            <person name="Tomita M."/>
            <person name="Arakawa K."/>
        </authorList>
    </citation>
    <scope>NUCLEOTIDE SEQUENCE [LARGE SCALE GENOMIC DNA]</scope>
</reference>
<gene>
    <name evidence="7" type="ORF">AVEN_39765_1</name>
</gene>
<sequence length="232" mass="26364">MLGNAQLKRHLLAPKSNQPLPTEIGVKAATHLSSGSYSIWRSEHIICPCRVLTCELSKIRPCGTMVIFIKLCCLVSIGFALCSTFFNWEAEPKCFLPREAHTIVEINKLRDVRGTVVNFTDPTNERLIEMNQFLGIPYALRPEGDLRFQPPGNITLWASKVHKHKMEKGCVQHLEASVPWAVDYDDQENLSEDCLYLNIWTPLNASLRNQKAVLFWVHGGFFLIGFHQTEDL</sequence>
<dbReference type="OrthoDB" id="6508095at2759"/>
<keyword evidence="5" id="KW-0472">Membrane</keyword>
<dbReference type="AlphaFoldDB" id="A0A4Y2V5Q0"/>
<dbReference type="GO" id="GO:0005615">
    <property type="term" value="C:extracellular space"/>
    <property type="evidence" value="ECO:0007669"/>
    <property type="project" value="TreeGrafter"/>
</dbReference>
<dbReference type="GO" id="GO:0019695">
    <property type="term" value="P:choline metabolic process"/>
    <property type="evidence" value="ECO:0007669"/>
    <property type="project" value="TreeGrafter"/>
</dbReference>
<dbReference type="InterPro" id="IPR002018">
    <property type="entry name" value="CarbesteraseB"/>
</dbReference>
<evidence type="ECO:0000259" key="6">
    <source>
        <dbReference type="Pfam" id="PF00135"/>
    </source>
</evidence>
<keyword evidence="5" id="KW-1133">Transmembrane helix</keyword>
<comment type="similarity">
    <text evidence="1">Belongs to the type-B carboxylesterase/lipase family.</text>
</comment>